<evidence type="ECO:0000313" key="2">
    <source>
        <dbReference type="Proteomes" id="UP000042054"/>
    </source>
</evidence>
<evidence type="ECO:0000313" key="1">
    <source>
        <dbReference type="EMBL" id="CQI88668.1"/>
    </source>
</evidence>
<dbReference type="AlphaFoldDB" id="A0A0U1HQE2"/>
<proteinExistence type="predicted"/>
<name>A0A0U1HQE2_YERRO</name>
<accession>A0A0U1HQE2</accession>
<reference evidence="1 2" key="1">
    <citation type="submission" date="2015-03" db="EMBL/GenBank/DDBJ databases">
        <authorList>
            <person name="Murphy D."/>
        </authorList>
    </citation>
    <scope>NUCLEOTIDE SEQUENCE [LARGE SCALE GENOMIC DNA]</scope>
    <source>
        <strain evidence="1 2">68/02</strain>
    </source>
</reference>
<organism evidence="1 2">
    <name type="scientific">Yersinia rohdei</name>
    <dbReference type="NCBI Taxonomy" id="29485"/>
    <lineage>
        <taxon>Bacteria</taxon>
        <taxon>Pseudomonadati</taxon>
        <taxon>Pseudomonadota</taxon>
        <taxon>Gammaproteobacteria</taxon>
        <taxon>Enterobacterales</taxon>
        <taxon>Yersiniaceae</taxon>
        <taxon>Yersinia</taxon>
    </lineage>
</organism>
<protein>
    <submittedName>
        <fullName evidence="1">Uncharacterized protein</fullName>
    </submittedName>
</protein>
<dbReference type="Proteomes" id="UP000042054">
    <property type="component" value="Unassembled WGS sequence"/>
</dbReference>
<dbReference type="EMBL" id="CTKE01000004">
    <property type="protein sequence ID" value="CQI88668.1"/>
    <property type="molecule type" value="Genomic_DNA"/>
</dbReference>
<gene>
    <name evidence="1" type="ORF">ERS008555_01017</name>
</gene>
<sequence>MLALGCTVLASNDFAFLMTRKMCAISVVCDNIHVTYLLSQQHFHLFSVEFTKISEQIYIN</sequence>